<comment type="caution">
    <text evidence="5">The sequence shown here is derived from an EMBL/GenBank/DDBJ whole genome shotgun (WGS) entry which is preliminary data.</text>
</comment>
<dbReference type="InterPro" id="IPR003702">
    <property type="entry name" value="ActCoA_hydro_N"/>
</dbReference>
<dbReference type="InterPro" id="IPR038460">
    <property type="entry name" value="AcetylCoA_hyd_C_sf"/>
</dbReference>
<dbReference type="EMBL" id="VSSQ01018868">
    <property type="protein sequence ID" value="MPM62449.1"/>
    <property type="molecule type" value="Genomic_DNA"/>
</dbReference>
<dbReference type="Pfam" id="PF13336">
    <property type="entry name" value="AcetylCoA_hyd_C"/>
    <property type="match status" value="1"/>
</dbReference>
<dbReference type="Gene3D" id="3.40.1080.20">
    <property type="entry name" value="Acetyl-CoA hydrolase/transferase C-terminal domain"/>
    <property type="match status" value="1"/>
</dbReference>
<proteinExistence type="inferred from homology"/>
<evidence type="ECO:0000259" key="3">
    <source>
        <dbReference type="Pfam" id="PF02550"/>
    </source>
</evidence>
<evidence type="ECO:0000259" key="4">
    <source>
        <dbReference type="Pfam" id="PF13336"/>
    </source>
</evidence>
<evidence type="ECO:0000256" key="2">
    <source>
        <dbReference type="ARBA" id="ARBA00022679"/>
    </source>
</evidence>
<evidence type="ECO:0000313" key="5">
    <source>
        <dbReference type="EMBL" id="MPM62449.1"/>
    </source>
</evidence>
<gene>
    <name evidence="5" type="ORF">SDC9_109321</name>
</gene>
<keyword evidence="2 5" id="KW-0808">Transferase</keyword>
<sequence length="442" mass="48457">MNSAQELYKSRKRTLDQALELIQSNDFIISALGGGEPLEILGQLHTLADRGVTGCDITNCLPMGDYEHIKNPQYKDALFVNSWFYGAQMRRAATQENTAFVPQHLHLAFKKRNFARDGRRLVLLASCSAMDEHGYLSFSLGTTYEREIVDTGAVVIVEVNPNLPRTFGDTLIHVSEIDALVEVKYPVASLPEPEFSDKDSVIGAYIAELVEDGSTIQLGIGGIPNAVAAALRCKKNLGIHTEMFTDGMVDLIQAGAVDNSRKTLYRHQSVATFALGTQRLYDFLDNNPSVMFKKGSWTNDPYVIGQNHKMVSINTTLEVDFFGQCASEAIGPVQFSGTGGQTDTAVGAQNSEGGKSVIALYSTAGVKDKNGERQTVSKISPLLKPGSIVSLSRNDVDYVVTEYGVASLRGRSLKERAERLITIAHPDFRRELLLQAQKMMLL</sequence>
<reference evidence="5" key="1">
    <citation type="submission" date="2019-08" db="EMBL/GenBank/DDBJ databases">
        <authorList>
            <person name="Kucharzyk K."/>
            <person name="Murdoch R.W."/>
            <person name="Higgins S."/>
            <person name="Loffler F."/>
        </authorList>
    </citation>
    <scope>NUCLEOTIDE SEQUENCE</scope>
</reference>
<dbReference type="Gene3D" id="3.30.750.70">
    <property type="entry name" value="4-hydroxybutyrate coenzyme like domains"/>
    <property type="match status" value="1"/>
</dbReference>
<dbReference type="EC" id="2.8.3.-" evidence="5"/>
<feature type="domain" description="Acetyl-CoA hydrolase/transferase C-terminal" evidence="4">
    <location>
        <begin position="276"/>
        <end position="435"/>
    </location>
</feature>
<dbReference type="PANTHER" id="PTHR21432:SF20">
    <property type="entry name" value="ACETYL-COA HYDROLASE"/>
    <property type="match status" value="1"/>
</dbReference>
<dbReference type="GO" id="GO:0008775">
    <property type="term" value="F:acetate CoA-transferase activity"/>
    <property type="evidence" value="ECO:0007669"/>
    <property type="project" value="InterPro"/>
</dbReference>
<dbReference type="InterPro" id="IPR046433">
    <property type="entry name" value="ActCoA_hydro"/>
</dbReference>
<dbReference type="InterPro" id="IPR037171">
    <property type="entry name" value="NagB/RpiA_transferase-like"/>
</dbReference>
<evidence type="ECO:0000256" key="1">
    <source>
        <dbReference type="ARBA" id="ARBA00009632"/>
    </source>
</evidence>
<dbReference type="PANTHER" id="PTHR21432">
    <property type="entry name" value="ACETYL-COA HYDROLASE-RELATED"/>
    <property type="match status" value="1"/>
</dbReference>
<dbReference type="GO" id="GO:0006083">
    <property type="term" value="P:acetate metabolic process"/>
    <property type="evidence" value="ECO:0007669"/>
    <property type="project" value="InterPro"/>
</dbReference>
<feature type="domain" description="Acetyl-CoA hydrolase/transferase N-terminal" evidence="3">
    <location>
        <begin position="81"/>
        <end position="188"/>
    </location>
</feature>
<name>A0A645BAE8_9ZZZZ</name>
<dbReference type="Gene3D" id="3.40.1080.10">
    <property type="entry name" value="Glutaconate Coenzyme A-transferase"/>
    <property type="match status" value="1"/>
</dbReference>
<dbReference type="InterPro" id="IPR026888">
    <property type="entry name" value="AcetylCoA_hyd_C"/>
</dbReference>
<protein>
    <submittedName>
        <fullName evidence="5">Butanoate coenzyme A-transferase</fullName>
        <ecNumber evidence="5">2.8.3.-</ecNumber>
    </submittedName>
</protein>
<accession>A0A645BAE8</accession>
<dbReference type="AlphaFoldDB" id="A0A645BAE8"/>
<dbReference type="SUPFAM" id="SSF100950">
    <property type="entry name" value="NagB/RpiA/CoA transferase-like"/>
    <property type="match status" value="2"/>
</dbReference>
<organism evidence="5">
    <name type="scientific">bioreactor metagenome</name>
    <dbReference type="NCBI Taxonomy" id="1076179"/>
    <lineage>
        <taxon>unclassified sequences</taxon>
        <taxon>metagenomes</taxon>
        <taxon>ecological metagenomes</taxon>
    </lineage>
</organism>
<comment type="similarity">
    <text evidence="1">Belongs to the acetyl-CoA hydrolase/transferase family.</text>
</comment>
<dbReference type="Pfam" id="PF02550">
    <property type="entry name" value="AcetylCoA_hydro"/>
    <property type="match status" value="1"/>
</dbReference>